<feature type="domain" description="Choloylglycine hydrolase/NAAA C-terminal" evidence="2">
    <location>
        <begin position="58"/>
        <end position="209"/>
    </location>
</feature>
<evidence type="ECO:0000256" key="1">
    <source>
        <dbReference type="ARBA" id="ARBA00022801"/>
    </source>
</evidence>
<dbReference type="AlphaFoldDB" id="A0A0H3U813"/>
<dbReference type="InterPro" id="IPR029132">
    <property type="entry name" value="CBAH/NAAA_C"/>
</dbReference>
<evidence type="ECO:0000259" key="2">
    <source>
        <dbReference type="Pfam" id="PF02275"/>
    </source>
</evidence>
<dbReference type="GO" id="GO:0016787">
    <property type="term" value="F:hydrolase activity"/>
    <property type="evidence" value="ECO:0007669"/>
    <property type="project" value="UniProtKB-KW"/>
</dbReference>
<protein>
    <recommendedName>
        <fullName evidence="2">Choloylglycine hydrolase/NAAA C-terminal domain-containing protein</fullName>
    </recommendedName>
</protein>
<name>A0A0H3U813_9BACT</name>
<dbReference type="Pfam" id="PF02275">
    <property type="entry name" value="CBAH"/>
    <property type="match status" value="1"/>
</dbReference>
<evidence type="ECO:0000313" key="3">
    <source>
        <dbReference type="EMBL" id="AIF26749.1"/>
    </source>
</evidence>
<proteinExistence type="predicted"/>
<dbReference type="SUPFAM" id="SSF56235">
    <property type="entry name" value="N-terminal nucleophile aminohydrolases (Ntn hydrolases)"/>
    <property type="match status" value="1"/>
</dbReference>
<dbReference type="Gene3D" id="3.60.60.10">
    <property type="entry name" value="Penicillin V Acylase, Chain A"/>
    <property type="match status" value="1"/>
</dbReference>
<sequence>MASCTSTPTHEPYKIYTFEDNPYVAEVWWGDDYDFEASTTFFKNRQLNLKSGCSSWRKDNFHGRNIDWMMQPYVSMIIHLPKGKDVKYASVGITAGSNVINKEFIDNNEYIPEDMRYFVPSMIVDGINEMGVVINHNIVPYDTVDAPEYEQNGDFGSYQICRFVLDNCATAAEAVELLTDKKITQSVVKLANDYSHFQISDPTSSYVLEWINNEFVATEFKDNDGDGIYTSANNQPAIMTNYFVGQAEKYGLATNDFFKAHRCGAGIERAQIINEALPSAKTVEDHFNICRSVWYSQFCSGKTDWISENAGSYGYDEAKDKAYWEYNGKTHWMDNDDVYAAAKELFACDEFQTYYSDFLNGNNEVKEGNSYWFTQHSVVYDIDAKKGYIIAQEGAYSNE</sequence>
<accession>A0A0H3U813</accession>
<reference evidence="3" key="1">
    <citation type="submission" date="2013-08" db="EMBL/GenBank/DDBJ databases">
        <title>Comparison of modified E. coli strains.</title>
        <authorList>
            <person name="Juergensen J."/>
            <person name="Bonge A."/>
            <person name="Streit W.R."/>
        </authorList>
    </citation>
    <scope>NUCLEOTIDE SEQUENCE</scope>
</reference>
<dbReference type="EMBL" id="KF540245">
    <property type="protein sequence ID" value="AIF26749.1"/>
    <property type="molecule type" value="Genomic_DNA"/>
</dbReference>
<dbReference type="InterPro" id="IPR029055">
    <property type="entry name" value="Ntn_hydrolases_N"/>
</dbReference>
<feature type="non-terminal residue" evidence="3">
    <location>
        <position position="399"/>
    </location>
</feature>
<organism evidence="3">
    <name type="scientific">uncultured bacterium fosmid pJB89E1</name>
    <dbReference type="NCBI Taxonomy" id="1478073"/>
    <lineage>
        <taxon>Bacteria</taxon>
        <taxon>environmental samples</taxon>
    </lineage>
</organism>
<keyword evidence="1" id="KW-0378">Hydrolase</keyword>